<evidence type="ECO:0000256" key="2">
    <source>
        <dbReference type="ARBA" id="ARBA00022468"/>
    </source>
</evidence>
<dbReference type="SUPFAM" id="SSF48350">
    <property type="entry name" value="GTPase activation domain, GAP"/>
    <property type="match status" value="1"/>
</dbReference>
<dbReference type="Pfam" id="PF00018">
    <property type="entry name" value="SH3_1"/>
    <property type="match status" value="1"/>
</dbReference>
<feature type="domain" description="SH3" evidence="5">
    <location>
        <begin position="270"/>
        <end position="334"/>
    </location>
</feature>
<dbReference type="PANTHER" id="PTHR15228:SF24">
    <property type="entry name" value="RHO-GAP DOMAIN-CONTAINING PROTEIN"/>
    <property type="match status" value="1"/>
</dbReference>
<evidence type="ECO:0000313" key="7">
    <source>
        <dbReference type="EMBL" id="KJE91095.1"/>
    </source>
</evidence>
<dbReference type="CDD" id="cd00174">
    <property type="entry name" value="SH3"/>
    <property type="match status" value="1"/>
</dbReference>
<evidence type="ECO:0008006" key="9">
    <source>
        <dbReference type="Google" id="ProtNLM"/>
    </source>
</evidence>
<feature type="region of interest" description="Disordered" evidence="4">
    <location>
        <begin position="492"/>
        <end position="513"/>
    </location>
</feature>
<dbReference type="PANTHER" id="PTHR15228">
    <property type="entry name" value="SPERMATHECAL PHYSIOLOGY VARIANT"/>
    <property type="match status" value="1"/>
</dbReference>
<organism evidence="7 8">
    <name type="scientific">Capsaspora owczarzaki (strain ATCC 30864)</name>
    <dbReference type="NCBI Taxonomy" id="595528"/>
    <lineage>
        <taxon>Eukaryota</taxon>
        <taxon>Filasterea</taxon>
        <taxon>Capsaspora</taxon>
    </lineage>
</organism>
<protein>
    <recommendedName>
        <fullName evidence="9">Rho-GAP domain-containing protein</fullName>
    </recommendedName>
</protein>
<dbReference type="SMART" id="SM00324">
    <property type="entry name" value="RhoGAP"/>
    <property type="match status" value="1"/>
</dbReference>
<evidence type="ECO:0000256" key="4">
    <source>
        <dbReference type="SAM" id="MobiDB-lite"/>
    </source>
</evidence>
<dbReference type="PROSITE" id="PS50238">
    <property type="entry name" value="RHOGAP"/>
    <property type="match status" value="1"/>
</dbReference>
<sequence>MMPDVASCKERCFVHCIFFSFSIDSSPLQLCIHSIFYSKQKTNNLFLCPHSARHLAAHSHSQVTDTTMEGFRRASRRFSQRSKPLFGVNYNDRVEALACEAMIFLEQEGLKEEGLFRVPGSVPTVQQMKKDINRGEREGFQREDSVHDVASLLKQLYRELAEPLMTFDLHDVFIAAQATSGDAKSRRERILATLDLMPEANLNGLKLLMQFLAKVARFSKFNKMEPSNLAIVFAPSLLRSKEESTQLITDSVVSTALLVNLIQDFNYFFAVKQEAKALYDYKAVDENEVSLTRGEKIFVLTPPDDEEPSDWIKVEVGSNNIGYVPTKFITFDLTTPMGEGEAPDTVYTEGIRLTAQKVKSLMEARYQEIYSNLERRDRTFSTLQVFRSQMEQKYSTFRKLSSKRLEEERVKFENTRVARFKQMMESRYGRPPGQSPETDAENQKISDDFKHILLDRMDRIKRGEFNFGDASVFNKMSEDELIDRSIMLATARPNHSRSASSVNSEDAAETSAV</sequence>
<dbReference type="InterPro" id="IPR000198">
    <property type="entry name" value="RhoGAP_dom"/>
</dbReference>
<dbReference type="GO" id="GO:0005096">
    <property type="term" value="F:GTPase activator activity"/>
    <property type="evidence" value="ECO:0007669"/>
    <property type="project" value="UniProtKB-KW"/>
</dbReference>
<keyword evidence="1 3" id="KW-0728">SH3 domain</keyword>
<dbReference type="AlphaFoldDB" id="A0A0D2WL02"/>
<gene>
    <name evidence="7" type="ORF">CAOG_002283</name>
</gene>
<feature type="domain" description="Rho-GAP" evidence="6">
    <location>
        <begin position="88"/>
        <end position="269"/>
    </location>
</feature>
<dbReference type="Gene3D" id="2.30.30.40">
    <property type="entry name" value="SH3 Domains"/>
    <property type="match status" value="1"/>
</dbReference>
<keyword evidence="8" id="KW-1185">Reference proteome</keyword>
<evidence type="ECO:0000259" key="5">
    <source>
        <dbReference type="PROSITE" id="PS50002"/>
    </source>
</evidence>
<accession>A0A0D2WL02</accession>
<dbReference type="PhylomeDB" id="A0A0D2WL02"/>
<dbReference type="InParanoid" id="A0A0D2WL02"/>
<dbReference type="InterPro" id="IPR001452">
    <property type="entry name" value="SH3_domain"/>
</dbReference>
<evidence type="ECO:0000256" key="1">
    <source>
        <dbReference type="ARBA" id="ARBA00022443"/>
    </source>
</evidence>
<dbReference type="SUPFAM" id="SSF50044">
    <property type="entry name" value="SH3-domain"/>
    <property type="match status" value="1"/>
</dbReference>
<dbReference type="Pfam" id="PF00620">
    <property type="entry name" value="RhoGAP"/>
    <property type="match status" value="1"/>
</dbReference>
<evidence type="ECO:0000313" key="8">
    <source>
        <dbReference type="Proteomes" id="UP000008743"/>
    </source>
</evidence>
<dbReference type="STRING" id="595528.A0A0D2WL02"/>
<dbReference type="CDD" id="cd00159">
    <property type="entry name" value="RhoGAP"/>
    <property type="match status" value="1"/>
</dbReference>
<dbReference type="InterPro" id="IPR036028">
    <property type="entry name" value="SH3-like_dom_sf"/>
</dbReference>
<dbReference type="Proteomes" id="UP000008743">
    <property type="component" value="Unassembled WGS sequence"/>
</dbReference>
<dbReference type="OrthoDB" id="79452at2759"/>
<evidence type="ECO:0000259" key="6">
    <source>
        <dbReference type="PROSITE" id="PS50238"/>
    </source>
</evidence>
<dbReference type="InterPro" id="IPR051025">
    <property type="entry name" value="RhoGAP"/>
</dbReference>
<dbReference type="GO" id="GO:0007165">
    <property type="term" value="P:signal transduction"/>
    <property type="evidence" value="ECO:0007669"/>
    <property type="project" value="InterPro"/>
</dbReference>
<dbReference type="PROSITE" id="PS50002">
    <property type="entry name" value="SH3"/>
    <property type="match status" value="1"/>
</dbReference>
<reference evidence="8" key="1">
    <citation type="submission" date="2011-02" db="EMBL/GenBank/DDBJ databases">
        <title>The Genome Sequence of Capsaspora owczarzaki ATCC 30864.</title>
        <authorList>
            <person name="Russ C."/>
            <person name="Cuomo C."/>
            <person name="Burger G."/>
            <person name="Gray M.W."/>
            <person name="Holland P.W.H."/>
            <person name="King N."/>
            <person name="Lang F.B.F."/>
            <person name="Roger A.J."/>
            <person name="Ruiz-Trillo I."/>
            <person name="Young S.K."/>
            <person name="Zeng Q."/>
            <person name="Gargeya S."/>
            <person name="Alvarado L."/>
            <person name="Berlin A."/>
            <person name="Chapman S.B."/>
            <person name="Chen Z."/>
            <person name="Freedman E."/>
            <person name="Gellesch M."/>
            <person name="Goldberg J."/>
            <person name="Griggs A."/>
            <person name="Gujja S."/>
            <person name="Heilman E."/>
            <person name="Heiman D."/>
            <person name="Howarth C."/>
            <person name="Mehta T."/>
            <person name="Neiman D."/>
            <person name="Pearson M."/>
            <person name="Roberts A."/>
            <person name="Saif S."/>
            <person name="Shea T."/>
            <person name="Shenoy N."/>
            <person name="Sisk P."/>
            <person name="Stolte C."/>
            <person name="Sykes S."/>
            <person name="White J."/>
            <person name="Yandava C."/>
            <person name="Haas B."/>
            <person name="Nusbaum C."/>
            <person name="Birren B."/>
        </authorList>
    </citation>
    <scope>NUCLEOTIDE SEQUENCE</scope>
    <source>
        <strain evidence="8">ATCC 30864</strain>
    </source>
</reference>
<name>A0A0D2WL02_CAPO3</name>
<dbReference type="SMART" id="SM00326">
    <property type="entry name" value="SH3"/>
    <property type="match status" value="1"/>
</dbReference>
<dbReference type="EMBL" id="KE346362">
    <property type="protein sequence ID" value="KJE91095.1"/>
    <property type="molecule type" value="Genomic_DNA"/>
</dbReference>
<dbReference type="InterPro" id="IPR008936">
    <property type="entry name" value="Rho_GTPase_activation_prot"/>
</dbReference>
<dbReference type="Gene3D" id="1.10.555.10">
    <property type="entry name" value="Rho GTPase activation protein"/>
    <property type="match status" value="1"/>
</dbReference>
<evidence type="ECO:0000256" key="3">
    <source>
        <dbReference type="PROSITE-ProRule" id="PRU00192"/>
    </source>
</evidence>
<proteinExistence type="predicted"/>
<keyword evidence="2" id="KW-0343">GTPase activation</keyword>